<dbReference type="OrthoDB" id="1926132at2759"/>
<feature type="region of interest" description="Disordered" evidence="1">
    <location>
        <begin position="27"/>
        <end position="152"/>
    </location>
</feature>
<keyword evidence="3" id="KW-1185">Reference proteome</keyword>
<dbReference type="PANTHER" id="PTHR34779:SF1">
    <property type="entry name" value="OS09G0542900 PROTEIN"/>
    <property type="match status" value="1"/>
</dbReference>
<organism evidence="2 3">
    <name type="scientific">Malus domestica</name>
    <name type="common">Apple</name>
    <name type="synonym">Pyrus malus</name>
    <dbReference type="NCBI Taxonomy" id="3750"/>
    <lineage>
        <taxon>Eukaryota</taxon>
        <taxon>Viridiplantae</taxon>
        <taxon>Streptophyta</taxon>
        <taxon>Embryophyta</taxon>
        <taxon>Tracheophyta</taxon>
        <taxon>Spermatophyta</taxon>
        <taxon>Magnoliopsida</taxon>
        <taxon>eudicotyledons</taxon>
        <taxon>Gunneridae</taxon>
        <taxon>Pentapetalae</taxon>
        <taxon>rosids</taxon>
        <taxon>fabids</taxon>
        <taxon>Rosales</taxon>
        <taxon>Rosaceae</taxon>
        <taxon>Amygdaloideae</taxon>
        <taxon>Maleae</taxon>
        <taxon>Malus</taxon>
    </lineage>
</organism>
<evidence type="ECO:0000256" key="1">
    <source>
        <dbReference type="SAM" id="MobiDB-lite"/>
    </source>
</evidence>
<reference evidence="2 3" key="1">
    <citation type="submission" date="2018-10" db="EMBL/GenBank/DDBJ databases">
        <title>A high-quality apple genome assembly.</title>
        <authorList>
            <person name="Hu J."/>
        </authorList>
    </citation>
    <scope>NUCLEOTIDE SEQUENCE [LARGE SCALE GENOMIC DNA]</scope>
    <source>
        <strain evidence="3">cv. HFTH1</strain>
        <tissue evidence="2">Young leaf</tissue>
    </source>
</reference>
<evidence type="ECO:0000313" key="3">
    <source>
        <dbReference type="Proteomes" id="UP000290289"/>
    </source>
</evidence>
<accession>A0A498HTQ6</accession>
<dbReference type="AlphaFoldDB" id="A0A498HTQ6"/>
<name>A0A498HTQ6_MALDO</name>
<dbReference type="Proteomes" id="UP000290289">
    <property type="component" value="Chromosome 15"/>
</dbReference>
<feature type="compositionally biased region" description="Polar residues" evidence="1">
    <location>
        <begin position="55"/>
        <end position="68"/>
    </location>
</feature>
<feature type="compositionally biased region" description="Basic and acidic residues" evidence="1">
    <location>
        <begin position="122"/>
        <end position="131"/>
    </location>
</feature>
<dbReference type="EMBL" id="RDQH01000341">
    <property type="protein sequence ID" value="RXH74958.1"/>
    <property type="molecule type" value="Genomic_DNA"/>
</dbReference>
<dbReference type="PANTHER" id="PTHR34779">
    <property type="entry name" value="OS09G0542900 PROTEIN"/>
    <property type="match status" value="1"/>
</dbReference>
<sequence>MEKPLKRMGSKILTFLSKAAQPAVITFHSPPPSPRKAAGPMIRIFPPESRRKTRSGITFASKEPTSPKVSCMGQVHGKKKNKSKSNSTGSAPVSCIPKEVKNKPARVSSKVPKEVALPEEGNENRNRDGAPERVPSLGQMKRFASGRSTLAD</sequence>
<dbReference type="InterPro" id="IPR038796">
    <property type="entry name" value="At1g76070-like"/>
</dbReference>
<protein>
    <submittedName>
        <fullName evidence="2">Uncharacterized protein</fullName>
    </submittedName>
</protein>
<evidence type="ECO:0000313" key="2">
    <source>
        <dbReference type="EMBL" id="RXH74958.1"/>
    </source>
</evidence>
<comment type="caution">
    <text evidence="2">The sequence shown here is derived from an EMBL/GenBank/DDBJ whole genome shotgun (WGS) entry which is preliminary data.</text>
</comment>
<proteinExistence type="predicted"/>
<gene>
    <name evidence="2" type="ORF">DVH24_029679</name>
</gene>